<dbReference type="Gene3D" id="3.40.50.720">
    <property type="entry name" value="NAD(P)-binding Rossmann-like Domain"/>
    <property type="match status" value="1"/>
</dbReference>
<feature type="domain" description="Ketopantoate reductase C-terminal" evidence="13">
    <location>
        <begin position="182"/>
        <end position="301"/>
    </location>
</feature>
<keyword evidence="8 11" id="KW-0560">Oxidoreductase</keyword>
<dbReference type="EMBL" id="CP017269">
    <property type="protein sequence ID" value="AOT72623.1"/>
    <property type="molecule type" value="Genomic_DNA"/>
</dbReference>
<dbReference type="SUPFAM" id="SSF51735">
    <property type="entry name" value="NAD(P)-binding Rossmann-fold domains"/>
    <property type="match status" value="1"/>
</dbReference>
<dbReference type="RefSeq" id="WP_069980932.1">
    <property type="nucleotide sequence ID" value="NZ_CP017269.1"/>
</dbReference>
<dbReference type="PANTHER" id="PTHR43765">
    <property type="entry name" value="2-DEHYDROPANTOATE 2-REDUCTASE-RELATED"/>
    <property type="match status" value="1"/>
</dbReference>
<dbReference type="InterPro" id="IPR003710">
    <property type="entry name" value="ApbA"/>
</dbReference>
<dbReference type="KEGG" id="gfe:Gferi_25550"/>
<dbReference type="Proteomes" id="UP000095743">
    <property type="component" value="Chromosome"/>
</dbReference>
<name>A0A1D8GP00_9FIRM</name>
<evidence type="ECO:0000313" key="15">
    <source>
        <dbReference type="Proteomes" id="UP000095743"/>
    </source>
</evidence>
<dbReference type="FunFam" id="1.10.1040.10:FF:000017">
    <property type="entry name" value="2-dehydropantoate 2-reductase"/>
    <property type="match status" value="1"/>
</dbReference>
<dbReference type="OrthoDB" id="9793586at2"/>
<evidence type="ECO:0000256" key="4">
    <source>
        <dbReference type="ARBA" id="ARBA00013014"/>
    </source>
</evidence>
<dbReference type="GO" id="GO:0005737">
    <property type="term" value="C:cytoplasm"/>
    <property type="evidence" value="ECO:0007669"/>
    <property type="project" value="TreeGrafter"/>
</dbReference>
<dbReference type="STRING" id="1424294.Gferi_25550"/>
<evidence type="ECO:0000256" key="9">
    <source>
        <dbReference type="ARBA" id="ARBA00032024"/>
    </source>
</evidence>
<gene>
    <name evidence="14" type="ORF">Gferi_25550</name>
</gene>
<dbReference type="GO" id="GO:0008677">
    <property type="term" value="F:2-dehydropantoate 2-reductase activity"/>
    <property type="evidence" value="ECO:0007669"/>
    <property type="project" value="UniProtKB-EC"/>
</dbReference>
<evidence type="ECO:0000256" key="3">
    <source>
        <dbReference type="ARBA" id="ARBA00007870"/>
    </source>
</evidence>
<evidence type="ECO:0000259" key="12">
    <source>
        <dbReference type="Pfam" id="PF02558"/>
    </source>
</evidence>
<evidence type="ECO:0000256" key="7">
    <source>
        <dbReference type="ARBA" id="ARBA00022857"/>
    </source>
</evidence>
<dbReference type="InterPro" id="IPR013328">
    <property type="entry name" value="6PGD_dom2"/>
</dbReference>
<dbReference type="GO" id="GO:0015940">
    <property type="term" value="P:pantothenate biosynthetic process"/>
    <property type="evidence" value="ECO:0007669"/>
    <property type="project" value="UniProtKB-UniPathway"/>
</dbReference>
<dbReference type="SUPFAM" id="SSF48179">
    <property type="entry name" value="6-phosphogluconate dehydrogenase C-terminal domain-like"/>
    <property type="match status" value="1"/>
</dbReference>
<dbReference type="UniPathway" id="UPA00028">
    <property type="reaction ID" value="UER00004"/>
</dbReference>
<dbReference type="NCBIfam" id="TIGR00745">
    <property type="entry name" value="apbA_panE"/>
    <property type="match status" value="1"/>
</dbReference>
<comment type="function">
    <text evidence="1 11">Catalyzes the NADPH-dependent reduction of ketopantoate into pantoic acid.</text>
</comment>
<reference evidence="14 15" key="1">
    <citation type="submission" date="2016-09" db="EMBL/GenBank/DDBJ databases">
        <title>Genomic analysis reveals versatility of anaerobic energy metabolism of Geosporobacter ferrireducens IRF9 of phylum Firmicutes.</title>
        <authorList>
            <person name="Kim S.-J."/>
        </authorList>
    </citation>
    <scope>NUCLEOTIDE SEQUENCE [LARGE SCALE GENOMIC DNA]</scope>
    <source>
        <strain evidence="14 15">IRF9</strain>
    </source>
</reference>
<dbReference type="InterPro" id="IPR013332">
    <property type="entry name" value="KPR_N"/>
</dbReference>
<evidence type="ECO:0000256" key="1">
    <source>
        <dbReference type="ARBA" id="ARBA00002919"/>
    </source>
</evidence>
<evidence type="ECO:0000256" key="8">
    <source>
        <dbReference type="ARBA" id="ARBA00023002"/>
    </source>
</evidence>
<dbReference type="Pfam" id="PF08546">
    <property type="entry name" value="ApbA_C"/>
    <property type="match status" value="1"/>
</dbReference>
<keyword evidence="7 11" id="KW-0521">NADP</keyword>
<dbReference type="InterPro" id="IPR050838">
    <property type="entry name" value="Ketopantoate_reductase"/>
</dbReference>
<comment type="catalytic activity">
    <reaction evidence="10 11">
        <text>(R)-pantoate + NADP(+) = 2-dehydropantoate + NADPH + H(+)</text>
        <dbReference type="Rhea" id="RHEA:16233"/>
        <dbReference type="ChEBI" id="CHEBI:11561"/>
        <dbReference type="ChEBI" id="CHEBI:15378"/>
        <dbReference type="ChEBI" id="CHEBI:15980"/>
        <dbReference type="ChEBI" id="CHEBI:57783"/>
        <dbReference type="ChEBI" id="CHEBI:58349"/>
        <dbReference type="EC" id="1.1.1.169"/>
    </reaction>
</comment>
<comment type="similarity">
    <text evidence="3 11">Belongs to the ketopantoate reductase family.</text>
</comment>
<dbReference type="GO" id="GO:0050661">
    <property type="term" value="F:NADP binding"/>
    <property type="evidence" value="ECO:0007669"/>
    <property type="project" value="TreeGrafter"/>
</dbReference>
<dbReference type="PANTHER" id="PTHR43765:SF2">
    <property type="entry name" value="2-DEHYDROPANTOATE 2-REDUCTASE"/>
    <property type="match status" value="1"/>
</dbReference>
<dbReference type="Gene3D" id="1.10.1040.10">
    <property type="entry name" value="N-(1-d-carboxylethyl)-l-norvaline Dehydrogenase, domain 2"/>
    <property type="match status" value="1"/>
</dbReference>
<comment type="pathway">
    <text evidence="2 11">Cofactor biosynthesis; (R)-pantothenate biosynthesis; (R)-pantoate from 3-methyl-2-oxobutanoate: step 2/2.</text>
</comment>
<evidence type="ECO:0000256" key="10">
    <source>
        <dbReference type="ARBA" id="ARBA00048793"/>
    </source>
</evidence>
<feature type="domain" description="Ketopantoate reductase N-terminal" evidence="12">
    <location>
        <begin position="3"/>
        <end position="152"/>
    </location>
</feature>
<evidence type="ECO:0000313" key="14">
    <source>
        <dbReference type="EMBL" id="AOT72623.1"/>
    </source>
</evidence>
<proteinExistence type="inferred from homology"/>
<sequence length="310" mass="33313">MKIAILGAGAIGSLYGGLLAEGGNEVWFLDLWKEHLEVIKKNGLIVQKYGAKRIITGIQAAVSAEEIGPVELVILLVKSYASQKALKENLELFQDNTILLTLQNGLGNIENINEVIDEGKIIAGVTSHGSTVIAPGIINHAGAGKTYIGELTGEHSSRVKKIAALFCNAGIETIVTDQIEILLWEKLMVNVGINSITAITGLKNGQILEYLETEELLEAAVKEALAVARANGIYITLDNPIEYVKNVCKATANNQSSMLQDVLHKRITEIQTINGVVVKAGKGAGIDTPINKVLTNLVVAIQNNYNNLER</sequence>
<evidence type="ECO:0000256" key="11">
    <source>
        <dbReference type="RuleBase" id="RU362068"/>
    </source>
</evidence>
<keyword evidence="6 11" id="KW-0566">Pantothenate biosynthesis</keyword>
<dbReference type="EC" id="1.1.1.169" evidence="4 11"/>
<evidence type="ECO:0000256" key="2">
    <source>
        <dbReference type="ARBA" id="ARBA00004994"/>
    </source>
</evidence>
<dbReference type="InterPro" id="IPR036291">
    <property type="entry name" value="NAD(P)-bd_dom_sf"/>
</dbReference>
<protein>
    <recommendedName>
        <fullName evidence="5 11">2-dehydropantoate 2-reductase</fullName>
        <ecNumber evidence="4 11">1.1.1.169</ecNumber>
    </recommendedName>
    <alternativeName>
        <fullName evidence="9 11">Ketopantoate reductase</fullName>
    </alternativeName>
</protein>
<organism evidence="14 15">
    <name type="scientific">Geosporobacter ferrireducens</name>
    <dbReference type="NCBI Taxonomy" id="1424294"/>
    <lineage>
        <taxon>Bacteria</taxon>
        <taxon>Bacillati</taxon>
        <taxon>Bacillota</taxon>
        <taxon>Clostridia</taxon>
        <taxon>Peptostreptococcales</taxon>
        <taxon>Thermotaleaceae</taxon>
        <taxon>Geosporobacter</taxon>
    </lineage>
</organism>
<dbReference type="AlphaFoldDB" id="A0A1D8GP00"/>
<dbReference type="Pfam" id="PF02558">
    <property type="entry name" value="ApbA"/>
    <property type="match status" value="1"/>
</dbReference>
<dbReference type="InterPro" id="IPR013752">
    <property type="entry name" value="KPA_reductase"/>
</dbReference>
<evidence type="ECO:0000256" key="5">
    <source>
        <dbReference type="ARBA" id="ARBA00019465"/>
    </source>
</evidence>
<evidence type="ECO:0000256" key="6">
    <source>
        <dbReference type="ARBA" id="ARBA00022655"/>
    </source>
</evidence>
<dbReference type="InterPro" id="IPR008927">
    <property type="entry name" value="6-PGluconate_DH-like_C_sf"/>
</dbReference>
<evidence type="ECO:0000259" key="13">
    <source>
        <dbReference type="Pfam" id="PF08546"/>
    </source>
</evidence>
<accession>A0A1D8GP00</accession>
<keyword evidence="15" id="KW-1185">Reference proteome</keyword>